<keyword evidence="14 15" id="KW-0472">Membrane</keyword>
<gene>
    <name evidence="18" type="ORF">SAMN05443245_5471</name>
</gene>
<organism evidence="18 19">
    <name type="scientific">Paraburkholderia fungorum</name>
    <dbReference type="NCBI Taxonomy" id="134537"/>
    <lineage>
        <taxon>Bacteria</taxon>
        <taxon>Pseudomonadati</taxon>
        <taxon>Pseudomonadota</taxon>
        <taxon>Betaproteobacteria</taxon>
        <taxon>Burkholderiales</taxon>
        <taxon>Burkholderiaceae</taxon>
        <taxon>Paraburkholderia</taxon>
    </lineage>
</organism>
<dbReference type="InterPro" id="IPR036890">
    <property type="entry name" value="HATPase_C_sf"/>
</dbReference>
<dbReference type="InterPro" id="IPR004358">
    <property type="entry name" value="Sig_transdc_His_kin-like_C"/>
</dbReference>
<keyword evidence="10 18" id="KW-0418">Kinase</keyword>
<evidence type="ECO:0000256" key="12">
    <source>
        <dbReference type="ARBA" id="ARBA00022989"/>
    </source>
</evidence>
<evidence type="ECO:0000313" key="18">
    <source>
        <dbReference type="EMBL" id="SDR39663.1"/>
    </source>
</evidence>
<dbReference type="Gene3D" id="1.10.287.130">
    <property type="match status" value="1"/>
</dbReference>
<evidence type="ECO:0000259" key="16">
    <source>
        <dbReference type="PROSITE" id="PS50109"/>
    </source>
</evidence>
<dbReference type="Gene3D" id="3.30.565.10">
    <property type="entry name" value="Histidine kinase-like ATPase, C-terminal domain"/>
    <property type="match status" value="1"/>
</dbReference>
<evidence type="ECO:0000259" key="17">
    <source>
        <dbReference type="PROSITE" id="PS50885"/>
    </source>
</evidence>
<evidence type="ECO:0000256" key="6">
    <source>
        <dbReference type="ARBA" id="ARBA00022553"/>
    </source>
</evidence>
<comment type="subcellular location">
    <subcellularLocation>
        <location evidence="2">Cell inner membrane</location>
        <topology evidence="2">Multi-pass membrane protein</topology>
    </subcellularLocation>
</comment>
<dbReference type="OrthoDB" id="9804645at2"/>
<dbReference type="Pfam" id="PF00672">
    <property type="entry name" value="HAMP"/>
    <property type="match status" value="1"/>
</dbReference>
<dbReference type="EC" id="2.7.13.3" evidence="3"/>
<dbReference type="InterPro" id="IPR050980">
    <property type="entry name" value="2C_sensor_his_kinase"/>
</dbReference>
<keyword evidence="12 15" id="KW-1133">Transmembrane helix</keyword>
<evidence type="ECO:0000256" key="10">
    <source>
        <dbReference type="ARBA" id="ARBA00022777"/>
    </source>
</evidence>
<evidence type="ECO:0000256" key="5">
    <source>
        <dbReference type="ARBA" id="ARBA00022519"/>
    </source>
</evidence>
<dbReference type="InterPro" id="IPR005467">
    <property type="entry name" value="His_kinase_dom"/>
</dbReference>
<evidence type="ECO:0000256" key="11">
    <source>
        <dbReference type="ARBA" id="ARBA00022840"/>
    </source>
</evidence>
<name>A0A1H1IPS0_9BURK</name>
<dbReference type="CDD" id="cd00075">
    <property type="entry name" value="HATPase"/>
    <property type="match status" value="1"/>
</dbReference>
<dbReference type="Pfam" id="PF00512">
    <property type="entry name" value="HisKA"/>
    <property type="match status" value="1"/>
</dbReference>
<evidence type="ECO:0000256" key="15">
    <source>
        <dbReference type="SAM" id="Phobius"/>
    </source>
</evidence>
<dbReference type="GO" id="GO:0005524">
    <property type="term" value="F:ATP binding"/>
    <property type="evidence" value="ECO:0007669"/>
    <property type="project" value="UniProtKB-KW"/>
</dbReference>
<dbReference type="GO" id="GO:0005886">
    <property type="term" value="C:plasma membrane"/>
    <property type="evidence" value="ECO:0007669"/>
    <property type="project" value="UniProtKB-SubCell"/>
</dbReference>
<dbReference type="InterPro" id="IPR036097">
    <property type="entry name" value="HisK_dim/P_sf"/>
</dbReference>
<dbReference type="SMART" id="SM00387">
    <property type="entry name" value="HATPase_c"/>
    <property type="match status" value="1"/>
</dbReference>
<evidence type="ECO:0000256" key="13">
    <source>
        <dbReference type="ARBA" id="ARBA00023012"/>
    </source>
</evidence>
<dbReference type="AlphaFoldDB" id="A0A1H1IPS0"/>
<keyword evidence="6" id="KW-0597">Phosphoprotein</keyword>
<reference evidence="19" key="1">
    <citation type="submission" date="2016-10" db="EMBL/GenBank/DDBJ databases">
        <authorList>
            <person name="Varghese N."/>
        </authorList>
    </citation>
    <scope>NUCLEOTIDE SEQUENCE [LARGE SCALE GENOMIC DNA]</scope>
    <source>
        <strain evidence="19">GAS106B</strain>
    </source>
</reference>
<evidence type="ECO:0000313" key="19">
    <source>
        <dbReference type="Proteomes" id="UP000183487"/>
    </source>
</evidence>
<dbReference type="InterPro" id="IPR003660">
    <property type="entry name" value="HAMP_dom"/>
</dbReference>
<feature type="domain" description="HAMP" evidence="17">
    <location>
        <begin position="175"/>
        <end position="227"/>
    </location>
</feature>
<keyword evidence="11" id="KW-0067">ATP-binding</keyword>
<keyword evidence="8 15" id="KW-0812">Transmembrane</keyword>
<sequence length="431" mass="47717">MRRYFSTTLGQILTIVAGSSIVTFAIFIVLLFVTGSPPTPPWPWQPTYRIASVVQILRGVPERDRESVIAASQRADFSLKLTSVNLPCEHRTLNSRDLESALRYQLPDLPGLTARSCSSDDDTPDIQVLVPIGHDTLEVHINRVGYEPPRLTFPFFGALAFLCVGVAGLSAWAVSRVIRPLRRLCDRAEAFGRDIVIAPIEEEGPLEIRRAAHAFNLMQERITASIEGRTRMLAAISHDLRTPLTRMRLQVDTGKEIVREKLLRDINLMQKMVSSALAFLSTSNAEAEKKEWLDLGALLATLCDEYEDSGARIHYEGPDQIPFLCRPDAMQRVMSNLIENALRFGGIVVVIASVRGKHIMIDVTDDGPGIPEERLKDVIEPFVRLDAARTGQPGSVGLGLSIVNDIVRTHGGKLVLFNHKPSGLTARITFD</sequence>
<dbReference type="InterPro" id="IPR003594">
    <property type="entry name" value="HATPase_dom"/>
</dbReference>
<dbReference type="GO" id="GO:0000155">
    <property type="term" value="F:phosphorelay sensor kinase activity"/>
    <property type="evidence" value="ECO:0007669"/>
    <property type="project" value="InterPro"/>
</dbReference>
<dbReference type="Proteomes" id="UP000183487">
    <property type="component" value="Unassembled WGS sequence"/>
</dbReference>
<keyword evidence="4" id="KW-1003">Cell membrane</keyword>
<dbReference type="PROSITE" id="PS50109">
    <property type="entry name" value="HIS_KIN"/>
    <property type="match status" value="1"/>
</dbReference>
<protein>
    <recommendedName>
        <fullName evidence="3">histidine kinase</fullName>
        <ecNumber evidence="3">2.7.13.3</ecNumber>
    </recommendedName>
</protein>
<evidence type="ECO:0000256" key="7">
    <source>
        <dbReference type="ARBA" id="ARBA00022679"/>
    </source>
</evidence>
<evidence type="ECO:0000256" key="2">
    <source>
        <dbReference type="ARBA" id="ARBA00004429"/>
    </source>
</evidence>
<keyword evidence="9" id="KW-0547">Nucleotide-binding</keyword>
<feature type="domain" description="Histidine kinase" evidence="16">
    <location>
        <begin position="235"/>
        <end position="431"/>
    </location>
</feature>
<evidence type="ECO:0000256" key="9">
    <source>
        <dbReference type="ARBA" id="ARBA00022741"/>
    </source>
</evidence>
<dbReference type="PANTHER" id="PTHR44936">
    <property type="entry name" value="SENSOR PROTEIN CREC"/>
    <property type="match status" value="1"/>
</dbReference>
<feature type="transmembrane region" description="Helical" evidence="15">
    <location>
        <begin position="153"/>
        <end position="174"/>
    </location>
</feature>
<dbReference type="PROSITE" id="PS50885">
    <property type="entry name" value="HAMP"/>
    <property type="match status" value="1"/>
</dbReference>
<dbReference type="EMBL" id="FNKP01000002">
    <property type="protein sequence ID" value="SDR39663.1"/>
    <property type="molecule type" value="Genomic_DNA"/>
</dbReference>
<keyword evidence="13" id="KW-0902">Two-component regulatory system</keyword>
<dbReference type="RefSeq" id="WP_074770394.1">
    <property type="nucleotide sequence ID" value="NZ_FNKP01000002.1"/>
</dbReference>
<dbReference type="PANTHER" id="PTHR44936:SF5">
    <property type="entry name" value="SENSOR HISTIDINE KINASE ENVZ"/>
    <property type="match status" value="1"/>
</dbReference>
<dbReference type="CDD" id="cd06225">
    <property type="entry name" value="HAMP"/>
    <property type="match status" value="1"/>
</dbReference>
<dbReference type="InterPro" id="IPR003661">
    <property type="entry name" value="HisK_dim/P_dom"/>
</dbReference>
<dbReference type="SUPFAM" id="SSF47384">
    <property type="entry name" value="Homodimeric domain of signal transducing histidine kinase"/>
    <property type="match status" value="1"/>
</dbReference>
<dbReference type="SMART" id="SM00304">
    <property type="entry name" value="HAMP"/>
    <property type="match status" value="1"/>
</dbReference>
<keyword evidence="7" id="KW-0808">Transferase</keyword>
<comment type="catalytic activity">
    <reaction evidence="1">
        <text>ATP + protein L-histidine = ADP + protein N-phospho-L-histidine.</text>
        <dbReference type="EC" id="2.7.13.3"/>
    </reaction>
</comment>
<proteinExistence type="predicted"/>
<dbReference type="CDD" id="cd00082">
    <property type="entry name" value="HisKA"/>
    <property type="match status" value="1"/>
</dbReference>
<accession>A0A1H1IPS0</accession>
<keyword evidence="5" id="KW-0997">Cell inner membrane</keyword>
<evidence type="ECO:0000256" key="14">
    <source>
        <dbReference type="ARBA" id="ARBA00023136"/>
    </source>
</evidence>
<evidence type="ECO:0000256" key="1">
    <source>
        <dbReference type="ARBA" id="ARBA00000085"/>
    </source>
</evidence>
<feature type="transmembrane region" description="Helical" evidence="15">
    <location>
        <begin position="12"/>
        <end position="33"/>
    </location>
</feature>
<keyword evidence="19" id="KW-1185">Reference proteome</keyword>
<dbReference type="PRINTS" id="PR00344">
    <property type="entry name" value="BCTRLSENSOR"/>
</dbReference>
<evidence type="ECO:0000256" key="4">
    <source>
        <dbReference type="ARBA" id="ARBA00022475"/>
    </source>
</evidence>
<evidence type="ECO:0000256" key="3">
    <source>
        <dbReference type="ARBA" id="ARBA00012438"/>
    </source>
</evidence>
<dbReference type="Pfam" id="PF02518">
    <property type="entry name" value="HATPase_c"/>
    <property type="match status" value="1"/>
</dbReference>
<dbReference type="SUPFAM" id="SSF55874">
    <property type="entry name" value="ATPase domain of HSP90 chaperone/DNA topoisomerase II/histidine kinase"/>
    <property type="match status" value="1"/>
</dbReference>
<evidence type="ECO:0000256" key="8">
    <source>
        <dbReference type="ARBA" id="ARBA00022692"/>
    </source>
</evidence>
<dbReference type="SMART" id="SM00388">
    <property type="entry name" value="HisKA"/>
    <property type="match status" value="1"/>
</dbReference>